<evidence type="ECO:0008006" key="5">
    <source>
        <dbReference type="Google" id="ProtNLM"/>
    </source>
</evidence>
<keyword evidence="2" id="KW-0732">Signal</keyword>
<feature type="chain" id="PRO_5020342832" description="WH2 domain-containing protein" evidence="2">
    <location>
        <begin position="23"/>
        <end position="137"/>
    </location>
</feature>
<protein>
    <recommendedName>
        <fullName evidence="5">WH2 domain-containing protein</fullName>
    </recommendedName>
</protein>
<organism evidence="3 4">
    <name type="scientific">Dimargaris cristalligena</name>
    <dbReference type="NCBI Taxonomy" id="215637"/>
    <lineage>
        <taxon>Eukaryota</taxon>
        <taxon>Fungi</taxon>
        <taxon>Fungi incertae sedis</taxon>
        <taxon>Zoopagomycota</taxon>
        <taxon>Kickxellomycotina</taxon>
        <taxon>Dimargaritomycetes</taxon>
        <taxon>Dimargaritales</taxon>
        <taxon>Dimargaritaceae</taxon>
        <taxon>Dimargaris</taxon>
    </lineage>
</organism>
<accession>A0A4P9ZYD6</accession>
<dbReference type="AlphaFoldDB" id="A0A4P9ZYD6"/>
<feature type="region of interest" description="Disordered" evidence="1">
    <location>
        <begin position="44"/>
        <end position="116"/>
    </location>
</feature>
<gene>
    <name evidence="3" type="ORF">BJ085DRAFT_41441</name>
</gene>
<sequence length="137" mass="14490">MRFFIPATLALIASATLVLVLAHPLPSSLDYNPSQVSPVHLVRRARKSGSISKPTQTRKSGGTSKPAQVQKSGGTNKPPQAQNNIGVKPGNTGRLIDHFDGKPQKPAPAQQLGKVQAEVQRIENKISNGGTATVKPN</sequence>
<reference evidence="4" key="1">
    <citation type="journal article" date="2018" name="Nat. Microbiol.">
        <title>Leveraging single-cell genomics to expand the fungal tree of life.</title>
        <authorList>
            <person name="Ahrendt S.R."/>
            <person name="Quandt C.A."/>
            <person name="Ciobanu D."/>
            <person name="Clum A."/>
            <person name="Salamov A."/>
            <person name="Andreopoulos B."/>
            <person name="Cheng J.F."/>
            <person name="Woyke T."/>
            <person name="Pelin A."/>
            <person name="Henrissat B."/>
            <person name="Reynolds N.K."/>
            <person name="Benny G.L."/>
            <person name="Smith M.E."/>
            <person name="James T.Y."/>
            <person name="Grigoriev I.V."/>
        </authorList>
    </citation>
    <scope>NUCLEOTIDE SEQUENCE [LARGE SCALE GENOMIC DNA]</scope>
    <source>
        <strain evidence="4">RSA 468</strain>
    </source>
</reference>
<feature type="compositionally biased region" description="Polar residues" evidence="1">
    <location>
        <begin position="49"/>
        <end position="85"/>
    </location>
</feature>
<evidence type="ECO:0000313" key="4">
    <source>
        <dbReference type="Proteomes" id="UP000268162"/>
    </source>
</evidence>
<feature type="signal peptide" evidence="2">
    <location>
        <begin position="1"/>
        <end position="22"/>
    </location>
</feature>
<dbReference type="EMBL" id="ML002375">
    <property type="protein sequence ID" value="RKP38378.1"/>
    <property type="molecule type" value="Genomic_DNA"/>
</dbReference>
<name>A0A4P9ZYD6_9FUNG</name>
<keyword evidence="4" id="KW-1185">Reference proteome</keyword>
<evidence type="ECO:0000256" key="2">
    <source>
        <dbReference type="SAM" id="SignalP"/>
    </source>
</evidence>
<proteinExistence type="predicted"/>
<evidence type="ECO:0000313" key="3">
    <source>
        <dbReference type="EMBL" id="RKP38378.1"/>
    </source>
</evidence>
<evidence type="ECO:0000256" key="1">
    <source>
        <dbReference type="SAM" id="MobiDB-lite"/>
    </source>
</evidence>
<dbReference type="Proteomes" id="UP000268162">
    <property type="component" value="Unassembled WGS sequence"/>
</dbReference>